<dbReference type="Pfam" id="PF00520">
    <property type="entry name" value="Ion_trans"/>
    <property type="match status" value="1"/>
</dbReference>
<dbReference type="PROSITE" id="PS00889">
    <property type="entry name" value="CNMP_BINDING_2"/>
    <property type="match status" value="1"/>
</dbReference>
<accession>A0A7S3CT47</accession>
<proteinExistence type="predicted"/>
<name>A0A7S3CT47_9SPIT</name>
<dbReference type="SMART" id="SM00100">
    <property type="entry name" value="cNMP"/>
    <property type="match status" value="2"/>
</dbReference>
<gene>
    <name evidence="15" type="ORF">SRAS04492_LOCUS6726</name>
</gene>
<evidence type="ECO:0000256" key="2">
    <source>
        <dbReference type="ARBA" id="ARBA00022448"/>
    </source>
</evidence>
<dbReference type="InterPro" id="IPR003938">
    <property type="entry name" value="K_chnl_volt-dep_EAG/ELK/ERG"/>
</dbReference>
<dbReference type="GO" id="GO:0005249">
    <property type="term" value="F:voltage-gated potassium channel activity"/>
    <property type="evidence" value="ECO:0007669"/>
    <property type="project" value="InterPro"/>
</dbReference>
<keyword evidence="4 13" id="KW-0812">Transmembrane</keyword>
<feature type="compositionally biased region" description="Basic and acidic residues" evidence="12">
    <location>
        <begin position="1"/>
        <end position="10"/>
    </location>
</feature>
<dbReference type="InterPro" id="IPR000595">
    <property type="entry name" value="cNMP-bd_dom"/>
</dbReference>
<dbReference type="EMBL" id="HBIA01013287">
    <property type="protein sequence ID" value="CAE0234919.1"/>
    <property type="molecule type" value="Transcribed_RNA"/>
</dbReference>
<dbReference type="AlphaFoldDB" id="A0A7S3CT47"/>
<dbReference type="InterPro" id="IPR005821">
    <property type="entry name" value="Ion_trans_dom"/>
</dbReference>
<feature type="compositionally biased region" description="Polar residues" evidence="12">
    <location>
        <begin position="18"/>
        <end position="29"/>
    </location>
</feature>
<evidence type="ECO:0000259" key="14">
    <source>
        <dbReference type="PROSITE" id="PS50042"/>
    </source>
</evidence>
<dbReference type="PROSITE" id="PS50042">
    <property type="entry name" value="CNMP_BINDING_3"/>
    <property type="match status" value="2"/>
</dbReference>
<keyword evidence="11" id="KW-0407">Ion channel</keyword>
<evidence type="ECO:0000256" key="9">
    <source>
        <dbReference type="ARBA" id="ARBA00023065"/>
    </source>
</evidence>
<dbReference type="GO" id="GO:0005886">
    <property type="term" value="C:plasma membrane"/>
    <property type="evidence" value="ECO:0007669"/>
    <property type="project" value="TreeGrafter"/>
</dbReference>
<dbReference type="InterPro" id="IPR014710">
    <property type="entry name" value="RmlC-like_jellyroll"/>
</dbReference>
<evidence type="ECO:0000256" key="4">
    <source>
        <dbReference type="ARBA" id="ARBA00022692"/>
    </source>
</evidence>
<keyword evidence="5" id="KW-0631">Potassium channel</keyword>
<evidence type="ECO:0000256" key="8">
    <source>
        <dbReference type="ARBA" id="ARBA00022989"/>
    </source>
</evidence>
<reference evidence="15" key="1">
    <citation type="submission" date="2021-01" db="EMBL/GenBank/DDBJ databases">
        <authorList>
            <person name="Corre E."/>
            <person name="Pelletier E."/>
            <person name="Niang G."/>
            <person name="Scheremetjew M."/>
            <person name="Finn R."/>
            <person name="Kale V."/>
            <person name="Holt S."/>
            <person name="Cochrane G."/>
            <person name="Meng A."/>
            <person name="Brown T."/>
            <person name="Cohen L."/>
        </authorList>
    </citation>
    <scope>NUCLEOTIDE SEQUENCE</scope>
    <source>
        <strain evidence="15">Ras09</strain>
    </source>
</reference>
<dbReference type="InterPro" id="IPR018490">
    <property type="entry name" value="cNMP-bd_dom_sf"/>
</dbReference>
<feature type="domain" description="Cyclic nucleotide-binding" evidence="14">
    <location>
        <begin position="491"/>
        <end position="562"/>
    </location>
</feature>
<dbReference type="PANTHER" id="PTHR10217">
    <property type="entry name" value="VOLTAGE AND LIGAND GATED POTASSIUM CHANNEL"/>
    <property type="match status" value="1"/>
</dbReference>
<feature type="compositionally biased region" description="Basic and acidic residues" evidence="12">
    <location>
        <begin position="807"/>
        <end position="829"/>
    </location>
</feature>
<feature type="compositionally biased region" description="Acidic residues" evidence="12">
    <location>
        <begin position="70"/>
        <end position="88"/>
    </location>
</feature>
<evidence type="ECO:0000313" key="15">
    <source>
        <dbReference type="EMBL" id="CAE0234919.1"/>
    </source>
</evidence>
<organism evidence="15">
    <name type="scientific">Strombidium rassoulzadegani</name>
    <dbReference type="NCBI Taxonomy" id="1082188"/>
    <lineage>
        <taxon>Eukaryota</taxon>
        <taxon>Sar</taxon>
        <taxon>Alveolata</taxon>
        <taxon>Ciliophora</taxon>
        <taxon>Intramacronucleata</taxon>
        <taxon>Spirotrichea</taxon>
        <taxon>Oligotrichia</taxon>
        <taxon>Strombidiidae</taxon>
        <taxon>Strombidium</taxon>
    </lineage>
</organism>
<evidence type="ECO:0000256" key="1">
    <source>
        <dbReference type="ARBA" id="ARBA00004141"/>
    </source>
</evidence>
<feature type="transmembrane region" description="Helical" evidence="13">
    <location>
        <begin position="336"/>
        <end position="361"/>
    </location>
</feature>
<feature type="region of interest" description="Disordered" evidence="12">
    <location>
        <begin position="801"/>
        <end position="829"/>
    </location>
</feature>
<dbReference type="GO" id="GO:0034702">
    <property type="term" value="C:monoatomic ion channel complex"/>
    <property type="evidence" value="ECO:0007669"/>
    <property type="project" value="UniProtKB-KW"/>
</dbReference>
<comment type="subcellular location">
    <subcellularLocation>
        <location evidence="1">Membrane</location>
        <topology evidence="1">Multi-pass membrane protein</topology>
    </subcellularLocation>
</comment>
<keyword evidence="6" id="KW-0851">Voltage-gated channel</keyword>
<evidence type="ECO:0000256" key="11">
    <source>
        <dbReference type="ARBA" id="ARBA00023303"/>
    </source>
</evidence>
<dbReference type="Pfam" id="PF00027">
    <property type="entry name" value="cNMP_binding"/>
    <property type="match status" value="2"/>
</dbReference>
<evidence type="ECO:0000256" key="6">
    <source>
        <dbReference type="ARBA" id="ARBA00022882"/>
    </source>
</evidence>
<evidence type="ECO:0000256" key="12">
    <source>
        <dbReference type="SAM" id="MobiDB-lite"/>
    </source>
</evidence>
<dbReference type="SUPFAM" id="SSF81324">
    <property type="entry name" value="Voltage-gated potassium channels"/>
    <property type="match status" value="1"/>
</dbReference>
<evidence type="ECO:0000256" key="5">
    <source>
        <dbReference type="ARBA" id="ARBA00022826"/>
    </source>
</evidence>
<dbReference type="CDD" id="cd00038">
    <property type="entry name" value="CAP_ED"/>
    <property type="match status" value="2"/>
</dbReference>
<protein>
    <recommendedName>
        <fullName evidence="14">Cyclic nucleotide-binding domain-containing protein</fullName>
    </recommendedName>
</protein>
<dbReference type="GO" id="GO:0042391">
    <property type="term" value="P:regulation of membrane potential"/>
    <property type="evidence" value="ECO:0007669"/>
    <property type="project" value="TreeGrafter"/>
</dbReference>
<dbReference type="Gene3D" id="2.60.120.10">
    <property type="entry name" value="Jelly Rolls"/>
    <property type="match status" value="2"/>
</dbReference>
<dbReference type="PANTHER" id="PTHR10217:SF435">
    <property type="entry name" value="POTASSIUM VOLTAGE-GATED CHANNEL PROTEIN EAG"/>
    <property type="match status" value="1"/>
</dbReference>
<keyword evidence="8 13" id="KW-1133">Transmembrane helix</keyword>
<sequence length="910" mass="106028">MSRVQVDKKDIKKRKSEQLVQEKQLQSKISPRKKVPSKGDDGVVDSQSDVFSNADQSSQDSGQRERESDLDYEFSESSEESEEDDILQDIEGKKQKAKKPLKQYKLVEVKFPATMIKAQGKMRLSWDLLIIILSIYQAISIPLTISFEPDEFNSPGIKTFDSLVDLVFTVDIILRFRTTYIDPVSGEEVMDSFMIAKKYLSSPNFTVDVLSTVPLDDFFGGGIILKAFGILKLMRVGRISSVIMNLNVSQEIKAGLKVVYLVFLMLVYIHVMACIWYFVVQIEEKWIPNLDFIWFGTPHVYDFYYTDFKRSFIISFYIGFYLFGVGEVCPRTQAEILVAIPILILSSIVNGLIIGNMALFISELNKKNSEFQRKMDTVNTAMKTLNLSKDLRREVTEFFITTNSTSTLQNELNDFMKKRISQTYRILCSIQIFKKTIKVNPITCMLFRVGEENQVFNQDVVNNIVKRMDTMLKTPESILCAQDEEITKDNEEIYFIAKGKCQVIVKDKFEDRFEEKVARILDPGSHFGEISMLYGCKRSATVIAKNYCTCAKIDKPSYNELLQLYPNLNDYVRQHIVVYNDPLKIFLEVSLNRIEFFKGLPKHIKNEWIFNMKQKQIEKNSFLYKMDTCSEEMYLIQSGLVEIVHKLDKGEEFVIERLYRGSILNHNSFLMNDGIDTDAKCKSTVSFFCIDINKIKYLRQKHIELDQALTKQELILVNPNAREPALDYIIQDPYSNQHFFQHKAKKEVLIHNYKEEERRRYLTVKLKNAIMVHWLDVKKARAKPSLEEIIKNLAAKKKAQAENAQAFKDERKRDRQERRERMRKEALEKQQEADAHLTSYINKEQFEILFENIMDINKKISTHSETIDELERKLLEVNKKRKWRKEKLLNDVVNKFQTSLGNAISVQELD</sequence>
<dbReference type="SUPFAM" id="SSF51206">
    <property type="entry name" value="cAMP-binding domain-like"/>
    <property type="match status" value="2"/>
</dbReference>
<keyword evidence="10 13" id="KW-0472">Membrane</keyword>
<dbReference type="InterPro" id="IPR050818">
    <property type="entry name" value="KCNH_animal-type"/>
</dbReference>
<keyword evidence="3" id="KW-0633">Potassium transport</keyword>
<dbReference type="Gene3D" id="1.10.287.630">
    <property type="entry name" value="Helix hairpin bin"/>
    <property type="match status" value="1"/>
</dbReference>
<feature type="domain" description="Cyclic nucleotide-binding" evidence="14">
    <location>
        <begin position="596"/>
        <end position="698"/>
    </location>
</feature>
<evidence type="ECO:0000256" key="10">
    <source>
        <dbReference type="ARBA" id="ARBA00023136"/>
    </source>
</evidence>
<feature type="transmembrane region" description="Helical" evidence="13">
    <location>
        <begin position="218"/>
        <end position="237"/>
    </location>
</feature>
<feature type="region of interest" description="Disordered" evidence="12">
    <location>
        <begin position="1"/>
        <end position="94"/>
    </location>
</feature>
<evidence type="ECO:0000256" key="3">
    <source>
        <dbReference type="ARBA" id="ARBA00022538"/>
    </source>
</evidence>
<dbReference type="InterPro" id="IPR018488">
    <property type="entry name" value="cNMP-bd_CS"/>
</dbReference>
<feature type="transmembrane region" description="Helical" evidence="13">
    <location>
        <begin position="258"/>
        <end position="279"/>
    </location>
</feature>
<keyword evidence="2" id="KW-0813">Transport</keyword>
<feature type="transmembrane region" description="Helical" evidence="13">
    <location>
        <begin position="124"/>
        <end position="145"/>
    </location>
</feature>
<keyword evidence="9" id="KW-0406">Ion transport</keyword>
<feature type="transmembrane region" description="Helical" evidence="13">
    <location>
        <begin position="311"/>
        <end position="329"/>
    </location>
</feature>
<evidence type="ECO:0000256" key="7">
    <source>
        <dbReference type="ARBA" id="ARBA00022958"/>
    </source>
</evidence>
<keyword evidence="7" id="KW-0630">Potassium</keyword>
<dbReference type="Gene3D" id="1.10.287.70">
    <property type="match status" value="1"/>
</dbReference>
<dbReference type="PRINTS" id="PR01463">
    <property type="entry name" value="EAGCHANLFMLY"/>
</dbReference>
<evidence type="ECO:0000256" key="13">
    <source>
        <dbReference type="SAM" id="Phobius"/>
    </source>
</evidence>